<keyword evidence="1" id="KW-0472">Membrane</keyword>
<gene>
    <name evidence="3" type="ORF">N4264_09075</name>
</gene>
<dbReference type="InterPro" id="IPR047589">
    <property type="entry name" value="DUF11_rpt"/>
</dbReference>
<proteinExistence type="predicted"/>
<dbReference type="Pfam" id="PF01345">
    <property type="entry name" value="DUF11"/>
    <property type="match status" value="1"/>
</dbReference>
<sequence length="197" mass="20055">MMFRAGAATGLRSGRMSAVVAAGAGGATAPPVPTIDLALLHSITPAAGPGGAPVNVRVDVVNNGPATGTNVVVTDALPPGYRFIAAVTSAGHFVPESGRWHVGTLRAGGSQTMTLTALRDSDGVDAVRARVSAVEYDVDLANNASAPNQLSPTNGWSDGLLMCAAVCVVVLVVMLAGIVRRNWCARRGEKSAKLRGE</sequence>
<keyword evidence="1" id="KW-0812">Transmembrane</keyword>
<keyword evidence="1" id="KW-1133">Transmembrane helix</keyword>
<protein>
    <submittedName>
        <fullName evidence="3">DUF11 domain-containing protein</fullName>
    </submittedName>
</protein>
<dbReference type="InterPro" id="IPR013783">
    <property type="entry name" value="Ig-like_fold"/>
</dbReference>
<keyword evidence="4" id="KW-1185">Reference proteome</keyword>
<evidence type="ECO:0000256" key="1">
    <source>
        <dbReference type="SAM" id="Phobius"/>
    </source>
</evidence>
<organism evidence="3 4">
    <name type="scientific">Tahibacter amnicola</name>
    <dbReference type="NCBI Taxonomy" id="2976241"/>
    <lineage>
        <taxon>Bacteria</taxon>
        <taxon>Pseudomonadati</taxon>
        <taxon>Pseudomonadota</taxon>
        <taxon>Gammaproteobacteria</taxon>
        <taxon>Lysobacterales</taxon>
        <taxon>Rhodanobacteraceae</taxon>
        <taxon>Tahibacter</taxon>
    </lineage>
</organism>
<dbReference type="RefSeq" id="WP_261696717.1">
    <property type="nucleotide sequence ID" value="NZ_CP104694.1"/>
</dbReference>
<evidence type="ECO:0000313" key="3">
    <source>
        <dbReference type="EMBL" id="UXI69764.1"/>
    </source>
</evidence>
<evidence type="ECO:0000259" key="2">
    <source>
        <dbReference type="Pfam" id="PF01345"/>
    </source>
</evidence>
<dbReference type="EMBL" id="CP104694">
    <property type="protein sequence ID" value="UXI69764.1"/>
    <property type="molecule type" value="Genomic_DNA"/>
</dbReference>
<accession>A0ABY6BIR9</accession>
<evidence type="ECO:0000313" key="4">
    <source>
        <dbReference type="Proteomes" id="UP001064632"/>
    </source>
</evidence>
<dbReference type="NCBIfam" id="TIGR01451">
    <property type="entry name" value="B_ant_repeat"/>
    <property type="match status" value="1"/>
</dbReference>
<dbReference type="InterPro" id="IPR001434">
    <property type="entry name" value="OmcB-like_DUF11"/>
</dbReference>
<feature type="transmembrane region" description="Helical" evidence="1">
    <location>
        <begin position="159"/>
        <end position="179"/>
    </location>
</feature>
<reference evidence="3" key="1">
    <citation type="submission" date="2022-09" db="EMBL/GenBank/DDBJ databases">
        <title>Tahibacter sp. nov., isolated from a fresh water.</title>
        <authorList>
            <person name="Baek J.H."/>
            <person name="Lee J.K."/>
            <person name="Kim J.M."/>
            <person name="Jeon C.O."/>
        </authorList>
    </citation>
    <scope>NUCLEOTIDE SEQUENCE</scope>
    <source>
        <strain evidence="3">W38</strain>
    </source>
</reference>
<dbReference type="Proteomes" id="UP001064632">
    <property type="component" value="Chromosome"/>
</dbReference>
<name>A0ABY6BIR9_9GAMM</name>
<feature type="domain" description="DUF11" evidence="2">
    <location>
        <begin position="36"/>
        <end position="145"/>
    </location>
</feature>
<dbReference type="Gene3D" id="2.60.40.10">
    <property type="entry name" value="Immunoglobulins"/>
    <property type="match status" value="1"/>
</dbReference>